<reference evidence="2" key="1">
    <citation type="submission" date="2014-09" db="EMBL/GenBank/DDBJ databases">
        <authorList>
            <person name="Mudge J."/>
            <person name="Ramaraj T."/>
            <person name="Lindquist I.E."/>
            <person name="Bharti A.K."/>
            <person name="Sundararajan A."/>
            <person name="Cameron C.T."/>
            <person name="Woodward J.E."/>
            <person name="May G.D."/>
            <person name="Brubaker C."/>
            <person name="Broadhvest J."/>
            <person name="Wilkins T.A."/>
        </authorList>
    </citation>
    <scope>NUCLEOTIDE SEQUENCE</scope>
    <source>
        <strain evidence="2">cv. AKA8401</strain>
    </source>
</reference>
<keyword evidence="2" id="KW-1185">Reference proteome</keyword>
<sequence length="25" mass="2840">MAIYLQANSCNTPYPRPLPESNTRC</sequence>
<gene>
    <name evidence="1" type="ORF">F383_30648</name>
</gene>
<dbReference type="EMBL" id="KN427065">
    <property type="protein sequence ID" value="KHG23998.1"/>
    <property type="molecule type" value="Genomic_DNA"/>
</dbReference>
<proteinExistence type="predicted"/>
<dbReference type="AlphaFoldDB" id="A0A0B0PB50"/>
<protein>
    <submittedName>
        <fullName evidence="1">Uncharacterized protein</fullName>
    </submittedName>
</protein>
<evidence type="ECO:0000313" key="2">
    <source>
        <dbReference type="Proteomes" id="UP000032142"/>
    </source>
</evidence>
<accession>A0A0B0PB50</accession>
<organism evidence="1 2">
    <name type="scientific">Gossypium arboreum</name>
    <name type="common">Tree cotton</name>
    <name type="synonym">Gossypium nanking</name>
    <dbReference type="NCBI Taxonomy" id="29729"/>
    <lineage>
        <taxon>Eukaryota</taxon>
        <taxon>Viridiplantae</taxon>
        <taxon>Streptophyta</taxon>
        <taxon>Embryophyta</taxon>
        <taxon>Tracheophyta</taxon>
        <taxon>Spermatophyta</taxon>
        <taxon>Magnoliopsida</taxon>
        <taxon>eudicotyledons</taxon>
        <taxon>Gunneridae</taxon>
        <taxon>Pentapetalae</taxon>
        <taxon>rosids</taxon>
        <taxon>malvids</taxon>
        <taxon>Malvales</taxon>
        <taxon>Malvaceae</taxon>
        <taxon>Malvoideae</taxon>
        <taxon>Gossypium</taxon>
    </lineage>
</organism>
<evidence type="ECO:0000313" key="1">
    <source>
        <dbReference type="EMBL" id="KHG23998.1"/>
    </source>
</evidence>
<name>A0A0B0PB50_GOSAR</name>
<dbReference type="Proteomes" id="UP000032142">
    <property type="component" value="Unassembled WGS sequence"/>
</dbReference>